<protein>
    <submittedName>
        <fullName evidence="1">Uncharacterized protein</fullName>
    </submittedName>
</protein>
<sequence>MTELEQSRGVAGTEDEWSLGRFVHDQTAIVSVGLSTIVVLTTVLIPQPRTPNELVIWLGLG</sequence>
<keyword evidence="2" id="KW-1185">Reference proteome</keyword>
<dbReference type="Proteomes" id="UP001215097">
    <property type="component" value="Chromosome"/>
</dbReference>
<accession>A0ABY7XVN5</accession>
<proteinExistence type="predicted"/>
<gene>
    <name evidence="1" type="ORF">KV395_17390</name>
</gene>
<dbReference type="EMBL" id="CP078075">
    <property type="protein sequence ID" value="WDM44915.1"/>
    <property type="molecule type" value="Genomic_DNA"/>
</dbReference>
<reference evidence="1 2" key="1">
    <citation type="submission" date="2021-06" db="EMBL/GenBank/DDBJ databases">
        <title>Genome-based taxonomic framework of Microbacterium strains isolated from marine environment, the description of four new species and reclassification of four preexisting species.</title>
        <authorList>
            <person name="Lee S.D."/>
            <person name="Kim S.-M."/>
            <person name="Byeon Y.-S."/>
            <person name="Yang H.L."/>
            <person name="Kim I.S."/>
        </authorList>
    </citation>
    <scope>NUCLEOTIDE SEQUENCE [LARGE SCALE GENOMIC DNA]</scope>
    <source>
        <strain evidence="1 2">KACC 14465</strain>
    </source>
</reference>
<evidence type="ECO:0000313" key="2">
    <source>
        <dbReference type="Proteomes" id="UP001215097"/>
    </source>
</evidence>
<evidence type="ECO:0000313" key="1">
    <source>
        <dbReference type="EMBL" id="WDM44915.1"/>
    </source>
</evidence>
<dbReference type="RefSeq" id="WP_282215067.1">
    <property type="nucleotide sequence ID" value="NZ_BAAAUN010000001.1"/>
</dbReference>
<name>A0ABY7XVN5_MICLT</name>
<organism evidence="1 2">
    <name type="scientific">Microbacterium luteolum</name>
    <name type="common">Aureobacterium luteolum</name>
    <dbReference type="NCBI Taxonomy" id="69367"/>
    <lineage>
        <taxon>Bacteria</taxon>
        <taxon>Bacillati</taxon>
        <taxon>Actinomycetota</taxon>
        <taxon>Actinomycetes</taxon>
        <taxon>Micrococcales</taxon>
        <taxon>Microbacteriaceae</taxon>
        <taxon>Microbacterium</taxon>
    </lineage>
</organism>